<gene>
    <name evidence="4" type="ORF">VLK81_04790</name>
</gene>
<evidence type="ECO:0000259" key="2">
    <source>
        <dbReference type="Pfam" id="PF00149"/>
    </source>
</evidence>
<evidence type="ECO:0000256" key="1">
    <source>
        <dbReference type="SAM" id="MobiDB-lite"/>
    </source>
</evidence>
<dbReference type="GO" id="GO:0016787">
    <property type="term" value="F:hydrolase activity"/>
    <property type="evidence" value="ECO:0007669"/>
    <property type="project" value="InterPro"/>
</dbReference>
<dbReference type="AlphaFoldDB" id="A0AAW9MXT6"/>
<dbReference type="InterPro" id="IPR007253">
    <property type="entry name" value="Cell_wall-bd_2"/>
</dbReference>
<dbReference type="InterPro" id="IPR059115">
    <property type="entry name" value="Rib"/>
</dbReference>
<name>A0AAW9MXT6_9FIRM</name>
<dbReference type="InterPro" id="IPR004843">
    <property type="entry name" value="Calcineurin-like_PHP"/>
</dbReference>
<evidence type="ECO:0000313" key="5">
    <source>
        <dbReference type="Proteomes" id="UP001357733"/>
    </source>
</evidence>
<dbReference type="PANTHER" id="PTHR30032:SF8">
    <property type="entry name" value="GERMINATION-SPECIFIC N-ACETYLMURAMOYL-L-ALANINE AMIDASE"/>
    <property type="match status" value="1"/>
</dbReference>
<feature type="compositionally biased region" description="Basic and acidic residues" evidence="1">
    <location>
        <begin position="703"/>
        <end position="725"/>
    </location>
</feature>
<reference evidence="4 5" key="1">
    <citation type="submission" date="2024-01" db="EMBL/GenBank/DDBJ databases">
        <title>Complete genome sequence of Citroniella saccharovorans strain M6.X9, isolated from human fecal sample.</title>
        <authorList>
            <person name="Cheng G."/>
            <person name="Westerholm M."/>
            <person name="Schnurer A."/>
        </authorList>
    </citation>
    <scope>NUCLEOTIDE SEQUENCE [LARGE SCALE GENOMIC DNA]</scope>
    <source>
        <strain evidence="4 5">DSM 29873</strain>
    </source>
</reference>
<accession>A0AAW9MXT6</accession>
<dbReference type="SUPFAM" id="SSF56300">
    <property type="entry name" value="Metallo-dependent phosphatases"/>
    <property type="match status" value="1"/>
</dbReference>
<dbReference type="Pfam" id="PF08428">
    <property type="entry name" value="Rib"/>
    <property type="match status" value="1"/>
</dbReference>
<dbReference type="Gene3D" id="3.40.50.12090">
    <property type="match status" value="2"/>
</dbReference>
<sequence length="1002" mass="111051">MNKIFKRFLSALLVLSFIFGPIISVENVFADSLGYDGSIREVNVTPGEDASSEAIVSFSSREKSVQENSALSFYGENADDAKISEDVVRISDDFYNNNDSNNADTTIYHTIFNVNGLKENTRYSYKITSGEEIVSGSFKTAPSKDQKDSVIRFGYIGDPQVQTYDNGEATGALMNLASNISKAKPLNFFYIAGDHTNWNGVYGQWDDLFHNGGKFPNSTQKFLLNNYLVSTPGNHDDGGLDSIINNKSIGNGEFTSGTFARDFGLLKVIVLNNQSYNTDDLENNEDYQKMISFLKEEAKKAKENDQWVAVMFHKPLYTGASHVDDGDVMEYRKSLNKELADLDVDMVLAGHDHVFSRGFVNANGEKASVLKEVRKENILGNEVQNYIYNSSKNAPLHMVSEHGGSLKWYKAVDYTVKEGDPITPNYEFLDRNSALEDPSSSYKREQTYVEVEVSKNKAVFTTYKQKYDSASDEIITKPYVYDKFTIVKNEEEINQKDIEVRFDPNGGRLGSGLDFTTVITISKDAHPQVLPEDSFIEGITRAEKEVNGKDVKFLGWKIENSNTILTEEELKYYEFKEDTNFIAVWDEEASKYPPTSHEINKYVGEKVSENEVLDAVSVLGYPEGDKQPTKKLKYDASNLPDGSEETNFIAYVIVTYPDGSSAEARVMINILKKGEDPTPEDPTPEDPTPGEVPGTDPIPGEKPGTRPDPKPEVKPEPKPEKNIFEGIELERQAGDNRYKTAVEISKKNFESAETVILANGEKEADALAASVLAKEKNAPILLIKIDQVPDEVAKEIERLGAKNIILIGGLNSVTQKAVENLKLNITRIAGKDRFETAVEIAKAAGKTEKLILANGQSLVDALTASSLAQVEDRAVILVNKEEIPKVAKELVEKAKDILIVGGENSVKLGVKADRISGKDRFETAVKIAERAFKEPKQIALANSTAYADALVFGGVTGKVEAPILLTNKDKLPQVVKEYLERNQIEKIFVLGGENSVSENLFK</sequence>
<dbReference type="Gene3D" id="2.60.40.380">
    <property type="entry name" value="Purple acid phosphatase-like, N-terminal"/>
    <property type="match status" value="1"/>
</dbReference>
<feature type="domain" description="Calcineurin-like phosphoesterase" evidence="2">
    <location>
        <begin position="152"/>
        <end position="354"/>
    </location>
</feature>
<evidence type="ECO:0000259" key="3">
    <source>
        <dbReference type="Pfam" id="PF08428"/>
    </source>
</evidence>
<organism evidence="4 5">
    <name type="scientific">Citroniella saccharovorans</name>
    <dbReference type="NCBI Taxonomy" id="2053367"/>
    <lineage>
        <taxon>Bacteria</taxon>
        <taxon>Bacillati</taxon>
        <taxon>Bacillota</taxon>
        <taxon>Tissierellia</taxon>
        <taxon>Tissierellales</taxon>
        <taxon>Peptoniphilaceae</taxon>
        <taxon>Citroniella</taxon>
    </lineage>
</organism>
<dbReference type="RefSeq" id="WP_324619534.1">
    <property type="nucleotide sequence ID" value="NZ_JAYKOT010000003.1"/>
</dbReference>
<dbReference type="InterPro" id="IPR051922">
    <property type="entry name" value="Bact_Sporulation_Assoc"/>
</dbReference>
<comment type="caution">
    <text evidence="4">The sequence shown here is derived from an EMBL/GenBank/DDBJ whole genome shotgun (WGS) entry which is preliminary data.</text>
</comment>
<evidence type="ECO:0000313" key="4">
    <source>
        <dbReference type="EMBL" id="MEB3429337.1"/>
    </source>
</evidence>
<dbReference type="Pfam" id="PF04122">
    <property type="entry name" value="CW_binding_2"/>
    <property type="match status" value="3"/>
</dbReference>
<protein>
    <submittedName>
        <fullName evidence="4">Cell wall-binding repeat-containing protein</fullName>
    </submittedName>
</protein>
<feature type="domain" description="Rib" evidence="3">
    <location>
        <begin position="588"/>
        <end position="670"/>
    </location>
</feature>
<proteinExistence type="predicted"/>
<dbReference type="Gene3D" id="3.60.21.10">
    <property type="match status" value="1"/>
</dbReference>
<feature type="region of interest" description="Disordered" evidence="1">
    <location>
        <begin position="673"/>
        <end position="725"/>
    </location>
</feature>
<dbReference type="InterPro" id="IPR029052">
    <property type="entry name" value="Metallo-depent_PP-like"/>
</dbReference>
<dbReference type="Proteomes" id="UP001357733">
    <property type="component" value="Unassembled WGS sequence"/>
</dbReference>
<keyword evidence="5" id="KW-1185">Reference proteome</keyword>
<dbReference type="EMBL" id="JAYKOT010000003">
    <property type="protein sequence ID" value="MEB3429337.1"/>
    <property type="molecule type" value="Genomic_DNA"/>
</dbReference>
<dbReference type="Pfam" id="PF00149">
    <property type="entry name" value="Metallophos"/>
    <property type="match status" value="1"/>
</dbReference>
<dbReference type="PANTHER" id="PTHR30032">
    <property type="entry name" value="N-ACETYLMURAMOYL-L-ALANINE AMIDASE-RELATED"/>
    <property type="match status" value="1"/>
</dbReference>